<dbReference type="OrthoDB" id="6362820at2759"/>
<dbReference type="AlphaFoldDB" id="E9HM74"/>
<dbReference type="HOGENOM" id="CLU_095092_0_0_1"/>
<accession>E9HM74</accession>
<gene>
    <name evidence="1" type="ORF">DAPPUDRAFT_262043</name>
</gene>
<evidence type="ECO:0000313" key="1">
    <source>
        <dbReference type="EMBL" id="EFX67185.1"/>
    </source>
</evidence>
<protein>
    <submittedName>
        <fullName evidence="1">Uncharacterized protein</fullName>
    </submittedName>
</protein>
<dbReference type="Proteomes" id="UP000000305">
    <property type="component" value="Unassembled WGS sequence"/>
</dbReference>
<evidence type="ECO:0000313" key="2">
    <source>
        <dbReference type="Proteomes" id="UP000000305"/>
    </source>
</evidence>
<reference evidence="1 2" key="1">
    <citation type="journal article" date="2011" name="Science">
        <title>The ecoresponsive genome of Daphnia pulex.</title>
        <authorList>
            <person name="Colbourne J.K."/>
            <person name="Pfrender M.E."/>
            <person name="Gilbert D."/>
            <person name="Thomas W.K."/>
            <person name="Tucker A."/>
            <person name="Oakley T.H."/>
            <person name="Tokishita S."/>
            <person name="Aerts A."/>
            <person name="Arnold G.J."/>
            <person name="Basu M.K."/>
            <person name="Bauer D.J."/>
            <person name="Caceres C.E."/>
            <person name="Carmel L."/>
            <person name="Casola C."/>
            <person name="Choi J.H."/>
            <person name="Detter J.C."/>
            <person name="Dong Q."/>
            <person name="Dusheyko S."/>
            <person name="Eads B.D."/>
            <person name="Frohlich T."/>
            <person name="Geiler-Samerotte K.A."/>
            <person name="Gerlach D."/>
            <person name="Hatcher P."/>
            <person name="Jogdeo S."/>
            <person name="Krijgsveld J."/>
            <person name="Kriventseva E.V."/>
            <person name="Kultz D."/>
            <person name="Laforsch C."/>
            <person name="Lindquist E."/>
            <person name="Lopez J."/>
            <person name="Manak J.R."/>
            <person name="Muller J."/>
            <person name="Pangilinan J."/>
            <person name="Patwardhan R.P."/>
            <person name="Pitluck S."/>
            <person name="Pritham E.J."/>
            <person name="Rechtsteiner A."/>
            <person name="Rho M."/>
            <person name="Rogozin I.B."/>
            <person name="Sakarya O."/>
            <person name="Salamov A."/>
            <person name="Schaack S."/>
            <person name="Shapiro H."/>
            <person name="Shiga Y."/>
            <person name="Skalitzky C."/>
            <person name="Smith Z."/>
            <person name="Souvorov A."/>
            <person name="Sung W."/>
            <person name="Tang Z."/>
            <person name="Tsuchiya D."/>
            <person name="Tu H."/>
            <person name="Vos H."/>
            <person name="Wang M."/>
            <person name="Wolf Y.I."/>
            <person name="Yamagata H."/>
            <person name="Yamada T."/>
            <person name="Ye Y."/>
            <person name="Shaw J.R."/>
            <person name="Andrews J."/>
            <person name="Crease T.J."/>
            <person name="Tang H."/>
            <person name="Lucas S.M."/>
            <person name="Robertson H.M."/>
            <person name="Bork P."/>
            <person name="Koonin E.V."/>
            <person name="Zdobnov E.M."/>
            <person name="Grigoriev I.V."/>
            <person name="Lynch M."/>
            <person name="Boore J.L."/>
        </authorList>
    </citation>
    <scope>NUCLEOTIDE SEQUENCE [LARGE SCALE GENOMIC DNA]</scope>
</reference>
<keyword evidence="2" id="KW-1185">Reference proteome</keyword>
<dbReference type="PhylomeDB" id="E9HM74"/>
<name>E9HM74_DAPPU</name>
<sequence length="256" mass="28936">MTFEIQLKPFGFQLKKYPIKAQSEILQNMGVVQSAKGKSENGIHQGVVFCPTANYEKYKRRPQFQTLHLFTATSVHYKHYPNMKFLIISFFLACASAQWVAPYYSQWSPYNAQFTNDLLSKSVDLNKDGQPDVPVYTAAPALLPNYYPYAGLNYRAGFPYTYGAPFTFPFVQAAAAPAAEVKSTRSKRQVAVLPHNPAEFLNDFRYKSVDLNQDGQPDNAVYTAPVAPIAPARFVTPYPGFTGYYPQTYPFFNGFY</sequence>
<dbReference type="InParanoid" id="E9HM74"/>
<organism evidence="1 2">
    <name type="scientific">Daphnia pulex</name>
    <name type="common">Water flea</name>
    <dbReference type="NCBI Taxonomy" id="6669"/>
    <lineage>
        <taxon>Eukaryota</taxon>
        <taxon>Metazoa</taxon>
        <taxon>Ecdysozoa</taxon>
        <taxon>Arthropoda</taxon>
        <taxon>Crustacea</taxon>
        <taxon>Branchiopoda</taxon>
        <taxon>Diplostraca</taxon>
        <taxon>Cladocera</taxon>
        <taxon>Anomopoda</taxon>
        <taxon>Daphniidae</taxon>
        <taxon>Daphnia</taxon>
    </lineage>
</organism>
<dbReference type="EMBL" id="GL732684">
    <property type="protein sequence ID" value="EFX67185.1"/>
    <property type="molecule type" value="Genomic_DNA"/>
</dbReference>
<proteinExistence type="predicted"/>
<dbReference type="KEGG" id="dpx:DAPPUDRAFT_262043"/>